<keyword evidence="1" id="KW-0812">Transmembrane</keyword>
<keyword evidence="1" id="KW-1133">Transmembrane helix</keyword>
<gene>
    <name evidence="2" type="ORF">KQ910_16090</name>
</gene>
<keyword evidence="3" id="KW-1185">Reference proteome</keyword>
<name>A0ABS6IQ30_9HYPH</name>
<dbReference type="Pfam" id="PF03073">
    <property type="entry name" value="TspO_MBR"/>
    <property type="match status" value="1"/>
</dbReference>
<keyword evidence="1" id="KW-0472">Membrane</keyword>
<evidence type="ECO:0000313" key="2">
    <source>
        <dbReference type="EMBL" id="MBU8875295.1"/>
    </source>
</evidence>
<feature type="transmembrane region" description="Helical" evidence="1">
    <location>
        <begin position="56"/>
        <end position="77"/>
    </location>
</feature>
<sequence length="165" mass="18094">MSSKRSDIATGKDVLAFVLFVGLCLGIGGLGGAVTAESVTTWYTTLTKPSFNPPNWIFGPVWTALYILMGVAAWRVWRAADRDTARGPLAVFALQLAVNLGWSVAFFGLRNPGLAVVVILLLDLLVLATALMFRRIDRLAAWLLVPYLAWISFATLLNITIWRIN</sequence>
<dbReference type="EMBL" id="JAHOPB010000001">
    <property type="protein sequence ID" value="MBU8875295.1"/>
    <property type="molecule type" value="Genomic_DNA"/>
</dbReference>
<evidence type="ECO:0000313" key="3">
    <source>
        <dbReference type="Proteomes" id="UP000727907"/>
    </source>
</evidence>
<proteinExistence type="predicted"/>
<dbReference type="RefSeq" id="WP_216962312.1">
    <property type="nucleotide sequence ID" value="NZ_JAHOPB010000001.1"/>
</dbReference>
<reference evidence="2 3" key="1">
    <citation type="submission" date="2021-06" db="EMBL/GenBank/DDBJ databases">
        <authorList>
            <person name="Lee D.H."/>
        </authorList>
    </citation>
    <scope>NUCLEOTIDE SEQUENCE [LARGE SCALE GENOMIC DNA]</scope>
    <source>
        <strain evidence="2 3">MMS21-HV4-11</strain>
    </source>
</reference>
<accession>A0ABS6IQ30</accession>
<organism evidence="2 3">
    <name type="scientific">Reyranella humidisoli</name>
    <dbReference type="NCBI Taxonomy" id="2849149"/>
    <lineage>
        <taxon>Bacteria</taxon>
        <taxon>Pseudomonadati</taxon>
        <taxon>Pseudomonadota</taxon>
        <taxon>Alphaproteobacteria</taxon>
        <taxon>Hyphomicrobiales</taxon>
        <taxon>Reyranellaceae</taxon>
        <taxon>Reyranella</taxon>
    </lineage>
</organism>
<dbReference type="Proteomes" id="UP000727907">
    <property type="component" value="Unassembled WGS sequence"/>
</dbReference>
<dbReference type="CDD" id="cd15904">
    <property type="entry name" value="TSPO_MBR"/>
    <property type="match status" value="1"/>
</dbReference>
<dbReference type="InterPro" id="IPR004307">
    <property type="entry name" value="TspO_MBR"/>
</dbReference>
<feature type="transmembrane region" description="Helical" evidence="1">
    <location>
        <begin position="114"/>
        <end position="133"/>
    </location>
</feature>
<dbReference type="PANTHER" id="PTHR10057:SF0">
    <property type="entry name" value="TRANSLOCATOR PROTEIN"/>
    <property type="match status" value="1"/>
</dbReference>
<evidence type="ECO:0000256" key="1">
    <source>
        <dbReference type="SAM" id="Phobius"/>
    </source>
</evidence>
<dbReference type="PANTHER" id="PTHR10057">
    <property type="entry name" value="PERIPHERAL-TYPE BENZODIAZEPINE RECEPTOR"/>
    <property type="match status" value="1"/>
</dbReference>
<feature type="transmembrane region" description="Helical" evidence="1">
    <location>
        <begin position="89"/>
        <end position="108"/>
    </location>
</feature>
<protein>
    <submittedName>
        <fullName evidence="2">Tryptophan-rich sensory protein</fullName>
    </submittedName>
</protein>
<comment type="caution">
    <text evidence="2">The sequence shown here is derived from an EMBL/GenBank/DDBJ whole genome shotgun (WGS) entry which is preliminary data.</text>
</comment>
<feature type="transmembrane region" description="Helical" evidence="1">
    <location>
        <begin position="140"/>
        <end position="162"/>
    </location>
</feature>
<dbReference type="PIRSF" id="PIRSF005859">
    <property type="entry name" value="PBR"/>
    <property type="match status" value="1"/>
</dbReference>